<dbReference type="SUPFAM" id="SSF47781">
    <property type="entry name" value="RuvA domain 2-like"/>
    <property type="match status" value="1"/>
</dbReference>
<organism evidence="2 3">
    <name type="scientific">Sphingobacterium lactis</name>
    <dbReference type="NCBI Taxonomy" id="797291"/>
    <lineage>
        <taxon>Bacteria</taxon>
        <taxon>Pseudomonadati</taxon>
        <taxon>Bacteroidota</taxon>
        <taxon>Sphingobacteriia</taxon>
        <taxon>Sphingobacteriales</taxon>
        <taxon>Sphingobacteriaceae</taxon>
        <taxon>Sphingobacterium</taxon>
    </lineage>
</organism>
<gene>
    <name evidence="2" type="ORF">SAMN05421877_10997</name>
</gene>
<evidence type="ECO:0000256" key="1">
    <source>
        <dbReference type="SAM" id="SignalP"/>
    </source>
</evidence>
<protein>
    <submittedName>
        <fullName evidence="2">Helix-hairpin-helix motif-containing protein</fullName>
    </submittedName>
</protein>
<sequence>MDMICVKFLGVACLIGQVGLACAQTGAENIDELIAGQVGDEAAMTLDFVEQAEQLEQLLRKPIDLNSGTEKDFAALFFLSPYQQSMLLAHRQQSGPFQSVLELQAIPGFNLETVERMMPYVHVGRISDLTFKSLPAVRSWRGSWMSTYGRPFQLQRGYRITDSDRSRYLGTADRLVNRFRLHYLQTLSMHLNMKKDAGEPYFSDRQQYGFDHYSGSIQIRDPFGLDKMILGDYQLQFGQGLVMWNGGIFGKGAAAAQVMQQAGGLRPHTGLMETGFQRGIAAEYSVRHFRITPFASINRLSSTGKMNRGMEVVTSINNSGLHRTPTELRNRKNLSQYVYGANMTYQKSNFAMGGTYVITQFNRYLKLNNQAYSRYRFEGHVLQNMGLHYQYTWRNLLFFGESALSFPGGMAHNHGMLAGLGPKLSASFSFRDYQRNYRHFFARSFQDQSTLGNERGLHFTLVYHPTRKLEWASSVDLMAFPWLKFRTREPSRALQVQSQWSNIWYKKGHLRLRYQYRYFQENYPAVLNVQEGIADVARQQLRLQFQYAVHPRWQIGNAVEGKLFQKTGHEEDIGFMVLQDLAWKDLPKSVSGNLRLAYFRVDSYEARIFTFERDVLYGFGFPSFYRHGFRFYLNKKIKLSKGLDAWARYAHTTYFGEEKIGSGLTEIRGNQRSDFKIQVRYSW</sequence>
<name>A0A1H6B1V3_9SPHI</name>
<reference evidence="3" key="1">
    <citation type="submission" date="2016-10" db="EMBL/GenBank/DDBJ databases">
        <authorList>
            <person name="Varghese N."/>
            <person name="Submissions S."/>
        </authorList>
    </citation>
    <scope>NUCLEOTIDE SEQUENCE [LARGE SCALE GENOMIC DNA]</scope>
    <source>
        <strain evidence="3">DSM 22361</strain>
    </source>
</reference>
<feature type="signal peptide" evidence="1">
    <location>
        <begin position="1"/>
        <end position="23"/>
    </location>
</feature>
<dbReference type="Proteomes" id="UP000236731">
    <property type="component" value="Unassembled WGS sequence"/>
</dbReference>
<accession>A0A1H6B1V3</accession>
<keyword evidence="3" id="KW-1185">Reference proteome</keyword>
<evidence type="ECO:0000313" key="3">
    <source>
        <dbReference type="Proteomes" id="UP000236731"/>
    </source>
</evidence>
<dbReference type="Gene3D" id="1.10.150.280">
    <property type="entry name" value="AF1531-like domain"/>
    <property type="match status" value="1"/>
</dbReference>
<dbReference type="AlphaFoldDB" id="A0A1H6B1V3"/>
<dbReference type="EMBL" id="FNUT01000009">
    <property type="protein sequence ID" value="SEG54600.1"/>
    <property type="molecule type" value="Genomic_DNA"/>
</dbReference>
<dbReference type="PROSITE" id="PS51257">
    <property type="entry name" value="PROKAR_LIPOPROTEIN"/>
    <property type="match status" value="1"/>
</dbReference>
<evidence type="ECO:0000313" key="2">
    <source>
        <dbReference type="EMBL" id="SEG54600.1"/>
    </source>
</evidence>
<keyword evidence="1" id="KW-0732">Signal</keyword>
<proteinExistence type="predicted"/>
<dbReference type="InterPro" id="IPR010994">
    <property type="entry name" value="RuvA_2-like"/>
</dbReference>
<feature type="chain" id="PRO_5009293234" evidence="1">
    <location>
        <begin position="24"/>
        <end position="683"/>
    </location>
</feature>